<gene>
    <name evidence="1" type="ORF">GCM10007140_04850</name>
</gene>
<proteinExistence type="predicted"/>
<sequence>MKGKTGNPLSDERGKRCCLQLGWYRDVKSSLLENLVGTFLFIEEVMHHQIEKST</sequence>
<protein>
    <submittedName>
        <fullName evidence="1">Uncharacterized protein</fullName>
    </submittedName>
</protein>
<evidence type="ECO:0000313" key="2">
    <source>
        <dbReference type="Proteomes" id="UP000605259"/>
    </source>
</evidence>
<keyword evidence="2" id="KW-1185">Reference proteome</keyword>
<dbReference type="AlphaFoldDB" id="A0A917AJD0"/>
<dbReference type="EMBL" id="BMFK01000001">
    <property type="protein sequence ID" value="GGE57491.1"/>
    <property type="molecule type" value="Genomic_DNA"/>
</dbReference>
<reference evidence="1" key="1">
    <citation type="journal article" date="2014" name="Int. J. Syst. Evol. Microbiol.">
        <title>Complete genome sequence of Corynebacterium casei LMG S-19264T (=DSM 44701T), isolated from a smear-ripened cheese.</title>
        <authorList>
            <consortium name="US DOE Joint Genome Institute (JGI-PGF)"/>
            <person name="Walter F."/>
            <person name="Albersmeier A."/>
            <person name="Kalinowski J."/>
            <person name="Ruckert C."/>
        </authorList>
    </citation>
    <scope>NUCLEOTIDE SEQUENCE</scope>
    <source>
        <strain evidence="1">CGMCC 1.12698</strain>
    </source>
</reference>
<accession>A0A917AJD0</accession>
<dbReference type="Proteomes" id="UP000605259">
    <property type="component" value="Unassembled WGS sequence"/>
</dbReference>
<name>A0A917AJD0_9BACI</name>
<comment type="caution">
    <text evidence="1">The sequence shown here is derived from an EMBL/GenBank/DDBJ whole genome shotgun (WGS) entry which is preliminary data.</text>
</comment>
<evidence type="ECO:0000313" key="1">
    <source>
        <dbReference type="EMBL" id="GGE57491.1"/>
    </source>
</evidence>
<reference evidence="1" key="2">
    <citation type="submission" date="2020-09" db="EMBL/GenBank/DDBJ databases">
        <authorList>
            <person name="Sun Q."/>
            <person name="Zhou Y."/>
        </authorList>
    </citation>
    <scope>NUCLEOTIDE SEQUENCE</scope>
    <source>
        <strain evidence="1">CGMCC 1.12698</strain>
    </source>
</reference>
<organism evidence="1 2">
    <name type="scientific">Priestia taiwanensis</name>
    <dbReference type="NCBI Taxonomy" id="1347902"/>
    <lineage>
        <taxon>Bacteria</taxon>
        <taxon>Bacillati</taxon>
        <taxon>Bacillota</taxon>
        <taxon>Bacilli</taxon>
        <taxon>Bacillales</taxon>
        <taxon>Bacillaceae</taxon>
        <taxon>Priestia</taxon>
    </lineage>
</organism>